<accession>I4EKX5</accession>
<dbReference type="EMBL" id="CAGS01000430">
    <property type="protein sequence ID" value="CCF85337.1"/>
    <property type="molecule type" value="Genomic_DNA"/>
</dbReference>
<dbReference type="AlphaFoldDB" id="I4EKX5"/>
<organism evidence="1 2">
    <name type="scientific">Nitrolancea hollandica Lb</name>
    <dbReference type="NCBI Taxonomy" id="1129897"/>
    <lineage>
        <taxon>Bacteria</taxon>
        <taxon>Pseudomonadati</taxon>
        <taxon>Thermomicrobiota</taxon>
        <taxon>Thermomicrobia</taxon>
        <taxon>Sphaerobacterales</taxon>
        <taxon>Sphaerobacterineae</taxon>
        <taxon>Sphaerobacteraceae</taxon>
        <taxon>Nitrolancea</taxon>
    </lineage>
</organism>
<evidence type="ECO:0000313" key="2">
    <source>
        <dbReference type="Proteomes" id="UP000004221"/>
    </source>
</evidence>
<sequence length="76" mass="8803">MPESHQVPRQRPVGRNSMRRAIGMIRVAETFIALVPNHRPVHYLERRLYEPGWHTVLNHGRMPAGRTRVRGSHGCD</sequence>
<comment type="caution">
    <text evidence="1">The sequence shown here is derived from an EMBL/GenBank/DDBJ whole genome shotgun (WGS) entry which is preliminary data.</text>
</comment>
<protein>
    <submittedName>
        <fullName evidence="1">Uncharacterized protein</fullName>
    </submittedName>
</protein>
<reference evidence="1 2" key="1">
    <citation type="journal article" date="2012" name="ISME J.">
        <title>Nitrification expanded: discovery, physiology and genomics of a nitrite-oxidizing bacterium from the phylum Chloroflexi.</title>
        <authorList>
            <person name="Sorokin D.Y."/>
            <person name="Lucker S."/>
            <person name="Vejmelkova D."/>
            <person name="Kostrikina N.A."/>
            <person name="Kleerebezem R."/>
            <person name="Rijpstra W.I."/>
            <person name="Damste J.S."/>
            <person name="Le Paslier D."/>
            <person name="Muyzer G."/>
            <person name="Wagner M."/>
            <person name="van Loosdrecht M.C."/>
            <person name="Daims H."/>
        </authorList>
    </citation>
    <scope>NUCLEOTIDE SEQUENCE [LARGE SCALE GENOMIC DNA]</scope>
    <source>
        <strain evidence="2">none</strain>
    </source>
</reference>
<name>I4EKX5_9BACT</name>
<evidence type="ECO:0000313" key="1">
    <source>
        <dbReference type="EMBL" id="CCF85337.1"/>
    </source>
</evidence>
<proteinExistence type="predicted"/>
<keyword evidence="2" id="KW-1185">Reference proteome</keyword>
<dbReference type="Proteomes" id="UP000004221">
    <property type="component" value="Unassembled WGS sequence"/>
</dbReference>
<gene>
    <name evidence="1" type="ORF">NITHO_4860005</name>
</gene>